<dbReference type="RefSeq" id="XP_007771759.1">
    <property type="nucleotide sequence ID" value="XM_007773569.1"/>
</dbReference>
<dbReference type="InterPro" id="IPR019778">
    <property type="entry name" value="Class_I_Hydrophobin_CS"/>
</dbReference>
<feature type="signal peptide" evidence="7">
    <location>
        <begin position="1"/>
        <end position="17"/>
    </location>
</feature>
<comment type="similarity">
    <text evidence="2 7">Belongs to the fungal hydrophobin family.</text>
</comment>
<evidence type="ECO:0000313" key="10">
    <source>
        <dbReference type="Proteomes" id="UP000053558"/>
    </source>
</evidence>
<dbReference type="OrthoDB" id="4225815at2759"/>
<dbReference type="Proteomes" id="UP000053558">
    <property type="component" value="Unassembled WGS sequence"/>
</dbReference>
<feature type="chain" id="PRO_5024506317" description="Hydrophobin" evidence="7">
    <location>
        <begin position="18"/>
        <end position="147"/>
    </location>
</feature>
<dbReference type="KEGG" id="cput:CONPUDRAFT_61520"/>
<dbReference type="EMBL" id="JH711583">
    <property type="protein sequence ID" value="EIW78099.1"/>
    <property type="molecule type" value="Genomic_DNA"/>
</dbReference>
<feature type="compositionally biased region" description="Gly residues" evidence="8">
    <location>
        <begin position="47"/>
        <end position="67"/>
    </location>
</feature>
<dbReference type="AlphaFoldDB" id="A0A5M3MFQ9"/>
<accession>A0A5M3MFQ9</accession>
<keyword evidence="6 7" id="KW-1015">Disulfide bond</keyword>
<evidence type="ECO:0000256" key="5">
    <source>
        <dbReference type="ARBA" id="ARBA00022729"/>
    </source>
</evidence>
<keyword evidence="4 7" id="KW-0964">Secreted</keyword>
<evidence type="ECO:0000256" key="3">
    <source>
        <dbReference type="ARBA" id="ARBA00022512"/>
    </source>
</evidence>
<evidence type="ECO:0000256" key="4">
    <source>
        <dbReference type="ARBA" id="ARBA00022525"/>
    </source>
</evidence>
<dbReference type="CDD" id="cd23507">
    <property type="entry name" value="hydrophobin_I"/>
    <property type="match status" value="1"/>
</dbReference>
<sequence>MFAHALTIASLILASGALVVPDEYHGSVGAAGSGNGSLHYSPRWHGSHGGGHGSTWGGPGQTTGGSQDGSCNTGSISCCNSVADTSAGLASLLGFAMQGTQVGIKCSSASIEGTASGSSCSSQPVCCSGNTWTGLVNIGCSPININL</sequence>
<dbReference type="PROSITE" id="PS00956">
    <property type="entry name" value="HYDROPHOBIN"/>
    <property type="match status" value="1"/>
</dbReference>
<evidence type="ECO:0000256" key="8">
    <source>
        <dbReference type="SAM" id="MobiDB-lite"/>
    </source>
</evidence>
<dbReference type="GO" id="GO:0009277">
    <property type="term" value="C:fungal-type cell wall"/>
    <property type="evidence" value="ECO:0007669"/>
    <property type="project" value="InterPro"/>
</dbReference>
<name>A0A5M3MFQ9_CONPW</name>
<gene>
    <name evidence="9" type="ORF">CONPUDRAFT_61520</name>
</gene>
<protein>
    <recommendedName>
        <fullName evidence="7">Hydrophobin</fullName>
    </recommendedName>
</protein>
<feature type="region of interest" description="Disordered" evidence="8">
    <location>
        <begin position="41"/>
        <end position="68"/>
    </location>
</feature>
<dbReference type="Pfam" id="PF01185">
    <property type="entry name" value="Hydrophobin"/>
    <property type="match status" value="1"/>
</dbReference>
<dbReference type="GeneID" id="19208155"/>
<evidence type="ECO:0000256" key="1">
    <source>
        <dbReference type="ARBA" id="ARBA00004191"/>
    </source>
</evidence>
<comment type="caution">
    <text evidence="9">The sequence shown here is derived from an EMBL/GenBank/DDBJ whole genome shotgun (WGS) entry which is preliminary data.</text>
</comment>
<keyword evidence="10" id="KW-1185">Reference proteome</keyword>
<evidence type="ECO:0000313" key="9">
    <source>
        <dbReference type="EMBL" id="EIW78099.1"/>
    </source>
</evidence>
<evidence type="ECO:0000256" key="7">
    <source>
        <dbReference type="RuleBase" id="RU365009"/>
    </source>
</evidence>
<proteinExistence type="inferred from homology"/>
<keyword evidence="5 7" id="KW-0732">Signal</keyword>
<evidence type="ECO:0000256" key="6">
    <source>
        <dbReference type="ARBA" id="ARBA00023157"/>
    </source>
</evidence>
<comment type="subcellular location">
    <subcellularLocation>
        <location evidence="1 7">Secreted</location>
        <location evidence="1 7">Cell wall</location>
    </subcellularLocation>
</comment>
<dbReference type="SMART" id="SM00075">
    <property type="entry name" value="HYDRO"/>
    <property type="match status" value="1"/>
</dbReference>
<reference evidence="10" key="1">
    <citation type="journal article" date="2012" name="Science">
        <title>The Paleozoic origin of enzymatic lignin decomposition reconstructed from 31 fungal genomes.</title>
        <authorList>
            <person name="Floudas D."/>
            <person name="Binder M."/>
            <person name="Riley R."/>
            <person name="Barry K."/>
            <person name="Blanchette R.A."/>
            <person name="Henrissat B."/>
            <person name="Martinez A.T."/>
            <person name="Otillar R."/>
            <person name="Spatafora J.W."/>
            <person name="Yadav J.S."/>
            <person name="Aerts A."/>
            <person name="Benoit I."/>
            <person name="Boyd A."/>
            <person name="Carlson A."/>
            <person name="Copeland A."/>
            <person name="Coutinho P.M."/>
            <person name="de Vries R.P."/>
            <person name="Ferreira P."/>
            <person name="Findley K."/>
            <person name="Foster B."/>
            <person name="Gaskell J."/>
            <person name="Glotzer D."/>
            <person name="Gorecki P."/>
            <person name="Heitman J."/>
            <person name="Hesse C."/>
            <person name="Hori C."/>
            <person name="Igarashi K."/>
            <person name="Jurgens J.A."/>
            <person name="Kallen N."/>
            <person name="Kersten P."/>
            <person name="Kohler A."/>
            <person name="Kuees U."/>
            <person name="Kumar T.K.A."/>
            <person name="Kuo A."/>
            <person name="LaButti K."/>
            <person name="Larrondo L.F."/>
            <person name="Lindquist E."/>
            <person name="Ling A."/>
            <person name="Lombard V."/>
            <person name="Lucas S."/>
            <person name="Lundell T."/>
            <person name="Martin R."/>
            <person name="McLaughlin D.J."/>
            <person name="Morgenstern I."/>
            <person name="Morin E."/>
            <person name="Murat C."/>
            <person name="Nagy L.G."/>
            <person name="Nolan M."/>
            <person name="Ohm R.A."/>
            <person name="Patyshakuliyeva A."/>
            <person name="Rokas A."/>
            <person name="Ruiz-Duenas F.J."/>
            <person name="Sabat G."/>
            <person name="Salamov A."/>
            <person name="Samejima M."/>
            <person name="Schmutz J."/>
            <person name="Slot J.C."/>
            <person name="St John F."/>
            <person name="Stenlid J."/>
            <person name="Sun H."/>
            <person name="Sun S."/>
            <person name="Syed K."/>
            <person name="Tsang A."/>
            <person name="Wiebenga A."/>
            <person name="Young D."/>
            <person name="Pisabarro A."/>
            <person name="Eastwood D.C."/>
            <person name="Martin F."/>
            <person name="Cullen D."/>
            <person name="Grigoriev I.V."/>
            <person name="Hibbett D.S."/>
        </authorList>
    </citation>
    <scope>NUCLEOTIDE SEQUENCE [LARGE SCALE GENOMIC DNA]</scope>
    <source>
        <strain evidence="10">RWD-64-598 SS2</strain>
    </source>
</reference>
<dbReference type="GO" id="GO:0005199">
    <property type="term" value="F:structural constituent of cell wall"/>
    <property type="evidence" value="ECO:0007669"/>
    <property type="project" value="InterPro"/>
</dbReference>
<keyword evidence="3 7" id="KW-0134">Cell wall</keyword>
<evidence type="ECO:0000256" key="2">
    <source>
        <dbReference type="ARBA" id="ARBA00010446"/>
    </source>
</evidence>
<dbReference type="InterPro" id="IPR001338">
    <property type="entry name" value="Class_I_Hydrophobin"/>
</dbReference>
<organism evidence="9 10">
    <name type="scientific">Coniophora puteana (strain RWD-64-598)</name>
    <name type="common">Brown rot fungus</name>
    <dbReference type="NCBI Taxonomy" id="741705"/>
    <lineage>
        <taxon>Eukaryota</taxon>
        <taxon>Fungi</taxon>
        <taxon>Dikarya</taxon>
        <taxon>Basidiomycota</taxon>
        <taxon>Agaricomycotina</taxon>
        <taxon>Agaricomycetes</taxon>
        <taxon>Agaricomycetidae</taxon>
        <taxon>Boletales</taxon>
        <taxon>Coniophorineae</taxon>
        <taxon>Coniophoraceae</taxon>
        <taxon>Coniophora</taxon>
    </lineage>
</organism>